<comment type="caution">
    <text evidence="1">The sequence shown here is derived from an EMBL/GenBank/DDBJ whole genome shotgun (WGS) entry which is preliminary data.</text>
</comment>
<protein>
    <submittedName>
        <fullName evidence="1">Helix-turn-helix domain-containing protein</fullName>
    </submittedName>
</protein>
<evidence type="ECO:0000313" key="1">
    <source>
        <dbReference type="EMBL" id="TKC01222.1"/>
    </source>
</evidence>
<sequence>MEGVTIIETAVIKELINKIEGLETAIKQATKDAKVKDPTMTLREVAAYLKKSYGWVVINKHNIGCSNIGGDWLTKQSIVEEYFNKNFHKN</sequence>
<dbReference type="OrthoDB" id="772838at2"/>
<gene>
    <name evidence="1" type="ORF">FA045_08230</name>
</gene>
<reference evidence="1 2" key="1">
    <citation type="submission" date="2019-04" db="EMBL/GenBank/DDBJ databases">
        <title>Pedobacter sp. AR-2-6 sp. nov., isolated from Arctic soil.</title>
        <authorList>
            <person name="Dahal R.H."/>
            <person name="Kim D.-U."/>
        </authorList>
    </citation>
    <scope>NUCLEOTIDE SEQUENCE [LARGE SCALE GENOMIC DNA]</scope>
    <source>
        <strain evidence="1 2">AR-2-6</strain>
    </source>
</reference>
<dbReference type="AlphaFoldDB" id="A0A4U1C5L4"/>
<dbReference type="EMBL" id="SWBO01000004">
    <property type="protein sequence ID" value="TKC01222.1"/>
    <property type="molecule type" value="Genomic_DNA"/>
</dbReference>
<evidence type="ECO:0000313" key="2">
    <source>
        <dbReference type="Proteomes" id="UP000310477"/>
    </source>
</evidence>
<organism evidence="1 2">
    <name type="scientific">Pedobacter cryotolerans</name>
    <dbReference type="NCBI Taxonomy" id="2571270"/>
    <lineage>
        <taxon>Bacteria</taxon>
        <taxon>Pseudomonadati</taxon>
        <taxon>Bacteroidota</taxon>
        <taxon>Sphingobacteriia</taxon>
        <taxon>Sphingobacteriales</taxon>
        <taxon>Sphingobacteriaceae</taxon>
        <taxon>Pedobacter</taxon>
    </lineage>
</organism>
<keyword evidence="2" id="KW-1185">Reference proteome</keyword>
<proteinExistence type="predicted"/>
<dbReference type="Proteomes" id="UP000310477">
    <property type="component" value="Unassembled WGS sequence"/>
</dbReference>
<name>A0A4U1C5L4_9SPHI</name>
<dbReference type="RefSeq" id="WP_136876400.1">
    <property type="nucleotide sequence ID" value="NZ_SWBO01000004.1"/>
</dbReference>
<accession>A0A4U1C5L4</accession>